<evidence type="ECO:0000256" key="6">
    <source>
        <dbReference type="HAMAP-Rule" id="MF_03122"/>
    </source>
</evidence>
<dbReference type="GO" id="GO:0005783">
    <property type="term" value="C:endoplasmic reticulum"/>
    <property type="evidence" value="ECO:0007669"/>
    <property type="project" value="Ensembl"/>
</dbReference>
<dbReference type="SMART" id="SM01397">
    <property type="entry name" value="Ribosomal_S3Ae"/>
    <property type="match status" value="1"/>
</dbReference>
<dbReference type="AlphaFoldDB" id="F6Z1Z7"/>
<sequence>MSGRLLPHKLISRRRSHGNHRQPEVCTSSRQHPRLGSATSQRVASSVLRGLPTREGAVTATVGRVALSAVPIFLRTEERKIAGHVDGVPRPVQPKFSRELHFRPFGSLSSVMAVGKNKRLTKGGKKGAKKKVVDPFSKKDWYDVKAPAMFNIRNIGKTLVTRTQGTKIASDGLKGRVFEVSLADLQNDEVAFRKFKLITEDVQGKNCLTNFHGMDLTRDKMCSMVKKWQTMIEAHVDVKTTDGYLLRLFCVGFTKKRNNQIRKTSYAQHQQVRQIRKKMMEIMTREVQTNDLKEVVNKLIPDSIGKDIEKACQSIYPLHDVFVRKVKMLKKPKFELGKLMELHGEGSSSGKATGDETGAKVERADGYEPPVQESV</sequence>
<feature type="compositionally biased region" description="Basic and acidic residues" evidence="8">
    <location>
        <begin position="353"/>
        <end position="366"/>
    </location>
</feature>
<dbReference type="InterPro" id="IPR001593">
    <property type="entry name" value="Ribosomal_eS1"/>
</dbReference>
<dbReference type="HAMAP" id="MF_03122">
    <property type="entry name" value="Ribosomal_eS1_euk"/>
    <property type="match status" value="1"/>
</dbReference>
<evidence type="ECO:0000256" key="3">
    <source>
        <dbReference type="ARBA" id="ARBA00022980"/>
    </source>
</evidence>
<evidence type="ECO:0000313" key="9">
    <source>
        <dbReference type="Ensembl" id="ENSECAP00000007656.2"/>
    </source>
</evidence>
<dbReference type="Pfam" id="PF01015">
    <property type="entry name" value="Ribosomal_S3Ae"/>
    <property type="match status" value="1"/>
</dbReference>
<evidence type="ECO:0000256" key="7">
    <source>
        <dbReference type="RuleBase" id="RU000668"/>
    </source>
</evidence>
<evidence type="ECO:0007829" key="12">
    <source>
        <dbReference type="PeptideAtlas" id="F6Z1Z7"/>
    </source>
</evidence>
<dbReference type="GO" id="GO:0030154">
    <property type="term" value="P:cell differentiation"/>
    <property type="evidence" value="ECO:0007669"/>
    <property type="project" value="UniProtKB-KW"/>
</dbReference>
<keyword evidence="2 6" id="KW-0963">Cytoplasm</keyword>
<keyword evidence="3 6" id="KW-0689">Ribosomal protein</keyword>
<dbReference type="STRING" id="9796.ENSECAP00000007656"/>
<dbReference type="GeneTree" id="ENSGT00390000018433"/>
<evidence type="ECO:0000256" key="8">
    <source>
        <dbReference type="SAM" id="MobiDB-lite"/>
    </source>
</evidence>
<dbReference type="GO" id="GO:0045202">
    <property type="term" value="C:synapse"/>
    <property type="evidence" value="ECO:0007669"/>
    <property type="project" value="Ensembl"/>
</dbReference>
<gene>
    <name evidence="6 9 11" type="primary">RPS3A</name>
</gene>
<feature type="region of interest" description="Disordered" evidence="8">
    <location>
        <begin position="1"/>
        <end position="42"/>
    </location>
</feature>
<dbReference type="GO" id="GO:0048027">
    <property type="term" value="F:mRNA 5'-UTR binding"/>
    <property type="evidence" value="ECO:0007669"/>
    <property type="project" value="Ensembl"/>
</dbReference>
<dbReference type="InterPro" id="IPR027500">
    <property type="entry name" value="Ribosomal_eS1_euk"/>
</dbReference>
<evidence type="ECO:0000256" key="2">
    <source>
        <dbReference type="ARBA" id="ARBA00022490"/>
    </source>
</evidence>
<dbReference type="InterPro" id="IPR018281">
    <property type="entry name" value="Ribosomal_eS1_CS"/>
</dbReference>
<keyword evidence="10" id="KW-1185">Reference proteome</keyword>
<reference evidence="9" key="3">
    <citation type="submission" date="2025-09" db="UniProtKB">
        <authorList>
            <consortium name="Ensembl"/>
        </authorList>
    </citation>
    <scope>IDENTIFICATION</scope>
    <source>
        <strain evidence="9">Thoroughbred</strain>
    </source>
</reference>
<dbReference type="GO" id="GO:0003735">
    <property type="term" value="F:structural constituent of ribosome"/>
    <property type="evidence" value="ECO:0007669"/>
    <property type="project" value="UniProtKB-UniRule"/>
</dbReference>
<dbReference type="PROSITE" id="PS01191">
    <property type="entry name" value="RIBOSOMAL_S3AE"/>
    <property type="match status" value="1"/>
</dbReference>
<evidence type="ECO:0000256" key="1">
    <source>
        <dbReference type="ARBA" id="ARBA00004604"/>
    </source>
</evidence>
<feature type="compositionally biased region" description="Basic residues" evidence="8">
    <location>
        <begin position="1"/>
        <end position="20"/>
    </location>
</feature>
<reference evidence="9 10" key="1">
    <citation type="journal article" date="2009" name="Science">
        <title>Genome sequence, comparative analysis, and population genetics of the domestic horse.</title>
        <authorList>
            <consortium name="Broad Institute Genome Sequencing Platform"/>
            <consortium name="Broad Institute Whole Genome Assembly Team"/>
            <person name="Wade C.M."/>
            <person name="Giulotto E."/>
            <person name="Sigurdsson S."/>
            <person name="Zoli M."/>
            <person name="Gnerre S."/>
            <person name="Imsland F."/>
            <person name="Lear T.L."/>
            <person name="Adelson D.L."/>
            <person name="Bailey E."/>
            <person name="Bellone R.R."/>
            <person name="Bloecker H."/>
            <person name="Distl O."/>
            <person name="Edgar R.C."/>
            <person name="Garber M."/>
            <person name="Leeb T."/>
            <person name="Mauceli E."/>
            <person name="MacLeod J.N."/>
            <person name="Penedo M.C.T."/>
            <person name="Raison J.M."/>
            <person name="Sharpe T."/>
            <person name="Vogel J."/>
            <person name="Andersson L."/>
            <person name="Antczak D.F."/>
            <person name="Biagi T."/>
            <person name="Binns M.M."/>
            <person name="Chowdhary B.P."/>
            <person name="Coleman S.J."/>
            <person name="Della Valle G."/>
            <person name="Fryc S."/>
            <person name="Guerin G."/>
            <person name="Hasegawa T."/>
            <person name="Hill E.W."/>
            <person name="Jurka J."/>
            <person name="Kiialainen A."/>
            <person name="Lindgren G."/>
            <person name="Liu J."/>
            <person name="Magnani E."/>
            <person name="Mickelson J.R."/>
            <person name="Murray J."/>
            <person name="Nergadze S.G."/>
            <person name="Onofrio R."/>
            <person name="Pedroni S."/>
            <person name="Piras M.F."/>
            <person name="Raudsepp T."/>
            <person name="Rocchi M."/>
            <person name="Roeed K.H."/>
            <person name="Ryder O.A."/>
            <person name="Searle S."/>
            <person name="Skow L."/>
            <person name="Swinburne J.E."/>
            <person name="Syvaenen A.C."/>
            <person name="Tozaki T."/>
            <person name="Valberg S.J."/>
            <person name="Vaudin M."/>
            <person name="White J.R."/>
            <person name="Zody M.C."/>
            <person name="Lander E.S."/>
            <person name="Lindblad-Toh K."/>
        </authorList>
    </citation>
    <scope>NUCLEOTIDE SEQUENCE [LARGE SCALE GENOMIC DNA]</scope>
    <source>
        <strain evidence="9 10">Thoroughbred</strain>
    </source>
</reference>
<dbReference type="GO" id="GO:0043066">
    <property type="term" value="P:negative regulation of apoptotic process"/>
    <property type="evidence" value="ECO:0007669"/>
    <property type="project" value="Ensembl"/>
</dbReference>
<dbReference type="PaxDb" id="9796-ENSECAP00000007656"/>
<feature type="initiator methionine" description="Removed" evidence="6">
    <location>
        <position position="112"/>
    </location>
</feature>
<dbReference type="FunCoup" id="F6Z1Z7">
    <property type="interactions" value="1725"/>
</dbReference>
<evidence type="ECO:0000313" key="11">
    <source>
        <dbReference type="VGNC" id="VGNC:49260"/>
    </source>
</evidence>
<evidence type="ECO:0000256" key="5">
    <source>
        <dbReference type="ARBA" id="ARBA00046758"/>
    </source>
</evidence>
<comment type="subunit">
    <text evidence="5">Component of the small ribosomal subunit. Mature ribosomes consist of a small (40S) and a large (60S) subunit. The 40S subunit contains about 33 different proteins and 1 molecule of RNA (18S). The 60S subunit contains about 49 different proteins and 3 molecules of RNA (28S, 5.8S and 5S). Identified in a IGF2BP1-dependent mRNP granule complex containing untranslated mRNAs. Binds with high affinity to IPO4. Interacts with DDIT3. Part of the small subunit (SSU) processome, composed of more than 70 proteins and the RNA chaperone small nucleolar RNA (snoRNA) U3.</text>
</comment>
<protein>
    <recommendedName>
        <fullName evidence="6">Small ribosomal subunit protein eS1</fullName>
    </recommendedName>
</protein>
<proteinExistence type="evidence at protein level"/>
<comment type="subcellular location">
    <subcellularLocation>
        <location evidence="6">Cytoplasm</location>
    </subcellularLocation>
    <subcellularLocation>
        <location evidence="6">Nucleus</location>
    </subcellularLocation>
    <subcellularLocation>
        <location evidence="1">Nucleus</location>
        <location evidence="1">Nucleolus</location>
    </subcellularLocation>
    <text evidence="6">Localized in cytoplasmic mRNP granules containing untranslated mRNAs.</text>
</comment>
<dbReference type="OMA" id="MHNDESD"/>
<feature type="region of interest" description="Disordered" evidence="8">
    <location>
        <begin position="343"/>
        <end position="375"/>
    </location>
</feature>
<keyword evidence="12" id="KW-1267">Proteomics identification</keyword>
<dbReference type="GO" id="GO:0005829">
    <property type="term" value="C:cytosol"/>
    <property type="evidence" value="ECO:0000318"/>
    <property type="project" value="GO_Central"/>
</dbReference>
<keyword evidence="6" id="KW-0221">Differentiation</keyword>
<comment type="function">
    <text evidence="6">May play a role during erythropoiesis through regulation of transcription factor DDIT3.</text>
</comment>
<name>F6Z1Z7_HORSE</name>
<dbReference type="GO" id="GO:0032040">
    <property type="term" value="C:small-subunit processome"/>
    <property type="evidence" value="ECO:0007669"/>
    <property type="project" value="Ensembl"/>
</dbReference>
<dbReference type="Ensembl" id="ENSECAT00000009971.3">
    <property type="protein sequence ID" value="ENSECAP00000007656.2"/>
    <property type="gene ID" value="ENSECAG00000009573.3"/>
</dbReference>
<reference evidence="9" key="2">
    <citation type="submission" date="2025-08" db="UniProtKB">
        <authorList>
            <consortium name="Ensembl"/>
        </authorList>
    </citation>
    <scope>IDENTIFICATION</scope>
    <source>
        <strain evidence="9">Thoroughbred</strain>
    </source>
</reference>
<accession>F6Z1Z7</accession>
<dbReference type="PANTHER" id="PTHR11830">
    <property type="entry name" value="40S RIBOSOMAL PROTEIN S3A"/>
    <property type="match status" value="1"/>
</dbReference>
<dbReference type="VGNC" id="VGNC:49260">
    <property type="gene designation" value="RPS3A"/>
</dbReference>
<organism evidence="9 10">
    <name type="scientific">Equus caballus</name>
    <name type="common">Horse</name>
    <dbReference type="NCBI Taxonomy" id="9796"/>
    <lineage>
        <taxon>Eukaryota</taxon>
        <taxon>Metazoa</taxon>
        <taxon>Chordata</taxon>
        <taxon>Craniata</taxon>
        <taxon>Vertebrata</taxon>
        <taxon>Euteleostomi</taxon>
        <taxon>Mammalia</taxon>
        <taxon>Eutheria</taxon>
        <taxon>Laurasiatheria</taxon>
        <taxon>Perissodactyla</taxon>
        <taxon>Equidae</taxon>
        <taxon>Equus</taxon>
    </lineage>
</organism>
<dbReference type="Proteomes" id="UP000002281">
    <property type="component" value="Chromosome 2"/>
</dbReference>
<dbReference type="GO" id="GO:0022627">
    <property type="term" value="C:cytosolic small ribosomal subunit"/>
    <property type="evidence" value="ECO:0007669"/>
    <property type="project" value="UniProtKB-UniRule"/>
</dbReference>
<keyword evidence="4 6" id="KW-0687">Ribonucleoprotein</keyword>
<dbReference type="Bgee" id="ENSECAG00000009573">
    <property type="expression patterns" value="Expressed in endometrium and 23 other cell types or tissues"/>
</dbReference>
<dbReference type="HOGENOM" id="CLU_062507_0_1_1"/>
<evidence type="ECO:0000256" key="4">
    <source>
        <dbReference type="ARBA" id="ARBA00023274"/>
    </source>
</evidence>
<dbReference type="SMR" id="F6Z1Z7"/>
<comment type="similarity">
    <text evidence="6 7">Belongs to the eukaryotic ribosomal protein eS1 family.</text>
</comment>
<dbReference type="InParanoid" id="F6Z1Z7"/>
<evidence type="ECO:0000313" key="10">
    <source>
        <dbReference type="Proteomes" id="UP000002281"/>
    </source>
</evidence>
<keyword evidence="6" id="KW-0539">Nucleus</keyword>
<dbReference type="GO" id="GO:0042274">
    <property type="term" value="P:ribosomal small subunit biogenesis"/>
    <property type="evidence" value="ECO:0007669"/>
    <property type="project" value="Ensembl"/>
</dbReference>
<dbReference type="GO" id="GO:0006412">
    <property type="term" value="P:translation"/>
    <property type="evidence" value="ECO:0007669"/>
    <property type="project" value="UniProtKB-UniRule"/>
</dbReference>